<dbReference type="GO" id="GO:0005886">
    <property type="term" value="C:plasma membrane"/>
    <property type="evidence" value="ECO:0007669"/>
    <property type="project" value="UniProtKB-SubCell"/>
</dbReference>
<dbReference type="EMBL" id="CP022356">
    <property type="protein sequence ID" value="ASK79826.1"/>
    <property type="molecule type" value="Genomic_DNA"/>
</dbReference>
<feature type="transmembrane region" description="Helical" evidence="6">
    <location>
        <begin position="93"/>
        <end position="113"/>
    </location>
</feature>
<organism evidence="7 8">
    <name type="scientific">Paraphotobacterium marinum</name>
    <dbReference type="NCBI Taxonomy" id="1755811"/>
    <lineage>
        <taxon>Bacteria</taxon>
        <taxon>Pseudomonadati</taxon>
        <taxon>Pseudomonadota</taxon>
        <taxon>Gammaproteobacteria</taxon>
        <taxon>Vibrionales</taxon>
        <taxon>Vibrionaceae</taxon>
        <taxon>Paraphotobacterium</taxon>
    </lineage>
</organism>
<dbReference type="InterPro" id="IPR011701">
    <property type="entry name" value="MFS"/>
</dbReference>
<accession>A0A220VHU7</accession>
<evidence type="ECO:0000256" key="4">
    <source>
        <dbReference type="ARBA" id="ARBA00022989"/>
    </source>
</evidence>
<feature type="transmembrane region" description="Helical" evidence="6">
    <location>
        <begin position="119"/>
        <end position="146"/>
    </location>
</feature>
<keyword evidence="4 6" id="KW-1133">Transmembrane helix</keyword>
<gene>
    <name evidence="7" type="ORF">CF386_12365</name>
</gene>
<feature type="transmembrane region" description="Helical" evidence="6">
    <location>
        <begin position="24"/>
        <end position="51"/>
    </location>
</feature>
<evidence type="ECO:0000256" key="2">
    <source>
        <dbReference type="ARBA" id="ARBA00022475"/>
    </source>
</evidence>
<keyword evidence="5 6" id="KW-0472">Membrane</keyword>
<feature type="transmembrane region" description="Helical" evidence="6">
    <location>
        <begin position="57"/>
        <end position="84"/>
    </location>
</feature>
<dbReference type="Pfam" id="PF07690">
    <property type="entry name" value="MFS_1"/>
    <property type="match status" value="1"/>
</dbReference>
<name>A0A220VHU7_9GAMM</name>
<comment type="subcellular location">
    <subcellularLocation>
        <location evidence="1">Cell inner membrane</location>
        <topology evidence="1">Multi-pass membrane protein</topology>
    </subcellularLocation>
</comment>
<protein>
    <recommendedName>
        <fullName evidence="9">Major facilitator superfamily (MFS) profile domain-containing protein</fullName>
    </recommendedName>
</protein>
<feature type="transmembrane region" description="Helical" evidence="6">
    <location>
        <begin position="237"/>
        <end position="258"/>
    </location>
</feature>
<evidence type="ECO:0000313" key="8">
    <source>
        <dbReference type="Proteomes" id="UP000242175"/>
    </source>
</evidence>
<dbReference type="PANTHER" id="PTHR43702:SF3">
    <property type="entry name" value="PROTEIN TSGA"/>
    <property type="match status" value="1"/>
</dbReference>
<evidence type="ECO:0000256" key="5">
    <source>
        <dbReference type="ARBA" id="ARBA00023136"/>
    </source>
</evidence>
<dbReference type="GO" id="GO:0022857">
    <property type="term" value="F:transmembrane transporter activity"/>
    <property type="evidence" value="ECO:0007669"/>
    <property type="project" value="InterPro"/>
</dbReference>
<feature type="transmembrane region" description="Helical" evidence="6">
    <location>
        <begin position="278"/>
        <end position="295"/>
    </location>
</feature>
<evidence type="ECO:0008006" key="9">
    <source>
        <dbReference type="Google" id="ProtNLM"/>
    </source>
</evidence>
<dbReference type="PANTHER" id="PTHR43702">
    <property type="entry name" value="L-FUCOSE-PROTON SYMPORTER"/>
    <property type="match status" value="1"/>
</dbReference>
<feature type="transmembrane region" description="Helical" evidence="6">
    <location>
        <begin position="327"/>
        <end position="348"/>
    </location>
</feature>
<evidence type="ECO:0000256" key="6">
    <source>
        <dbReference type="SAM" id="Phobius"/>
    </source>
</evidence>
<feature type="transmembrane region" description="Helical" evidence="6">
    <location>
        <begin position="385"/>
        <end position="402"/>
    </location>
</feature>
<feature type="transmembrane region" description="Helical" evidence="6">
    <location>
        <begin position="158"/>
        <end position="179"/>
    </location>
</feature>
<feature type="transmembrane region" description="Helical" evidence="6">
    <location>
        <begin position="360"/>
        <end position="379"/>
    </location>
</feature>
<dbReference type="InterPro" id="IPR036259">
    <property type="entry name" value="MFS_trans_sf"/>
</dbReference>
<evidence type="ECO:0000313" key="7">
    <source>
        <dbReference type="EMBL" id="ASK79826.1"/>
    </source>
</evidence>
<feature type="transmembrane region" description="Helical" evidence="6">
    <location>
        <begin position="302"/>
        <end position="321"/>
    </location>
</feature>
<keyword evidence="8" id="KW-1185">Reference proteome</keyword>
<sequence length="416" mass="46846">MISQIIKKRFLKIKIQDLKMKKKLNLVLTLLPAFFLIGSFSTFIEIFLPILKHHFNINYATLSLFDTAFFITYAFMSVIIAFVVDKVGLKKGFLMALGILILSCVNWGILFRLNNASIYYFLINTFIMAVGVVVLFIICEYVGLFYSDKKDTGKLSMFQSMHSLGAFLTPFVISTIIYSKSEINHKSFENLSNLSFIFIIFIILSIVLMTRVKYINAPHLSSKFDKSSSSNWNAERFYKWLALFLYVGVEVTLATFLMNQAISKFEVSPSFGAKLFTTYWLLMIVGRFIGGFLIAPNNEKKLVFIMCSINIILVGFSVFSYSIWGLLALTATGLLNAILFPLLFSLGFQNKESLNIKQSGVMATAISGGAIVPLFTGLLADTFSLNSSLFLSIICYLLIIFLQRSLPKKVNSVTNC</sequence>
<keyword evidence="2" id="KW-1003">Cell membrane</keyword>
<evidence type="ECO:0000256" key="1">
    <source>
        <dbReference type="ARBA" id="ARBA00004429"/>
    </source>
</evidence>
<keyword evidence="3 6" id="KW-0812">Transmembrane</keyword>
<dbReference type="InterPro" id="IPR050375">
    <property type="entry name" value="MFS_TsgA-like"/>
</dbReference>
<evidence type="ECO:0000256" key="3">
    <source>
        <dbReference type="ARBA" id="ARBA00022692"/>
    </source>
</evidence>
<dbReference type="KEGG" id="pmai:CF386_12365"/>
<dbReference type="SUPFAM" id="SSF103473">
    <property type="entry name" value="MFS general substrate transporter"/>
    <property type="match status" value="1"/>
</dbReference>
<proteinExistence type="predicted"/>
<reference evidence="7 8" key="1">
    <citation type="journal article" date="2016" name="Int. J. Syst. Evol. Microbiol.">
        <title>Paraphotobacterium marinum gen. nov., sp. nov., a member of the family Vibrionaceae, isolated from surface seawater.</title>
        <authorList>
            <person name="Huang Z."/>
            <person name="Dong C."/>
            <person name="Shao Z."/>
        </authorList>
    </citation>
    <scope>NUCLEOTIDE SEQUENCE [LARGE SCALE GENOMIC DNA]</scope>
    <source>
        <strain evidence="7 8">NSCS20N07D</strain>
    </source>
</reference>
<dbReference type="Proteomes" id="UP000242175">
    <property type="component" value="Chromosome small"/>
</dbReference>
<dbReference type="Gene3D" id="1.20.1250.20">
    <property type="entry name" value="MFS general substrate transporter like domains"/>
    <property type="match status" value="2"/>
</dbReference>
<dbReference type="AlphaFoldDB" id="A0A220VHU7"/>
<feature type="transmembrane region" description="Helical" evidence="6">
    <location>
        <begin position="191"/>
        <end position="216"/>
    </location>
</feature>